<dbReference type="EMBL" id="BLSC01000474">
    <property type="protein sequence ID" value="GFP38287.1"/>
    <property type="molecule type" value="Genomic_DNA"/>
</dbReference>
<reference evidence="1 2" key="1">
    <citation type="journal article" date="2020" name="Front. Microbiol.">
        <title>Single-cell genomics of novel Actinobacteria with the Wood-Ljungdahl pathway discovered in a serpentinizing system.</title>
        <authorList>
            <person name="Merino N."/>
            <person name="Kawai M."/>
            <person name="Boyd E.S."/>
            <person name="Colman D.R."/>
            <person name="McGlynn S.E."/>
            <person name="Nealson K.H."/>
            <person name="Kurokawa K."/>
            <person name="Hongoh Y."/>
        </authorList>
    </citation>
    <scope>NUCLEOTIDE SEQUENCE [LARGE SCALE GENOMIC DNA]</scope>
    <source>
        <strain evidence="1 2">S44</strain>
    </source>
</reference>
<feature type="non-terminal residue" evidence="1">
    <location>
        <position position="1"/>
    </location>
</feature>
<dbReference type="Proteomes" id="UP000561271">
    <property type="component" value="Unassembled WGS sequence"/>
</dbReference>
<dbReference type="GO" id="GO:0032259">
    <property type="term" value="P:methylation"/>
    <property type="evidence" value="ECO:0007669"/>
    <property type="project" value="UniProtKB-KW"/>
</dbReference>
<dbReference type="AlphaFoldDB" id="A0A6V8Q140"/>
<sequence>VGLEKYYAGGFTEQNHRDLAAKLNSIKGKAIVSYYPHPLVDEIYKGWRKEEVHAVKWSEGITKGNDKAVRTRSVELLLMNYPSQQMEIG</sequence>
<protein>
    <submittedName>
        <fullName evidence="1">DNA adenine methylase</fullName>
    </submittedName>
</protein>
<dbReference type="InterPro" id="IPR029063">
    <property type="entry name" value="SAM-dependent_MTases_sf"/>
</dbReference>
<organism evidence="1 2">
    <name type="scientific">Candidatus Hakubella thermalkaliphila</name>
    <dbReference type="NCBI Taxonomy" id="2754717"/>
    <lineage>
        <taxon>Bacteria</taxon>
        <taxon>Bacillati</taxon>
        <taxon>Actinomycetota</taxon>
        <taxon>Actinomycetota incertae sedis</taxon>
        <taxon>Candidatus Hakubellales</taxon>
        <taxon>Candidatus Hakubellaceae</taxon>
        <taxon>Candidatus Hakubella</taxon>
    </lineage>
</organism>
<comment type="caution">
    <text evidence="1">The sequence shown here is derived from an EMBL/GenBank/DDBJ whole genome shotgun (WGS) entry which is preliminary data.</text>
</comment>
<accession>A0A6V8Q140</accession>
<evidence type="ECO:0000313" key="1">
    <source>
        <dbReference type="EMBL" id="GFP38287.1"/>
    </source>
</evidence>
<dbReference type="GO" id="GO:0008168">
    <property type="term" value="F:methyltransferase activity"/>
    <property type="evidence" value="ECO:0007669"/>
    <property type="project" value="UniProtKB-KW"/>
</dbReference>
<name>A0A6V8Q140_9ACTN</name>
<keyword evidence="1" id="KW-0808">Transferase</keyword>
<keyword evidence="1" id="KW-0489">Methyltransferase</keyword>
<gene>
    <name evidence="1" type="ORF">HKBW3S44_01968</name>
</gene>
<proteinExistence type="predicted"/>
<dbReference type="SUPFAM" id="SSF53335">
    <property type="entry name" value="S-adenosyl-L-methionine-dependent methyltransferases"/>
    <property type="match status" value="1"/>
</dbReference>
<evidence type="ECO:0000313" key="2">
    <source>
        <dbReference type="Proteomes" id="UP000561271"/>
    </source>
</evidence>
<dbReference type="Gene3D" id="3.40.50.150">
    <property type="entry name" value="Vaccinia Virus protein VP39"/>
    <property type="match status" value="1"/>
</dbReference>